<reference evidence="3 4" key="1">
    <citation type="submission" date="2024-02" db="EMBL/GenBank/DDBJ databases">
        <title>Bacteria isolated from the canopy kelp, Nereocystis luetkeana.</title>
        <authorList>
            <person name="Pfister C.A."/>
            <person name="Younker I.T."/>
            <person name="Light S.H."/>
        </authorList>
    </citation>
    <scope>NUCLEOTIDE SEQUENCE [LARGE SCALE GENOMIC DNA]</scope>
    <source>
        <strain evidence="3 4">TI.4.07</strain>
    </source>
</reference>
<keyword evidence="2" id="KW-0067">ATP-binding</keyword>
<dbReference type="GO" id="GO:0051301">
    <property type="term" value="P:cell division"/>
    <property type="evidence" value="ECO:0007669"/>
    <property type="project" value="UniProtKB-KW"/>
</dbReference>
<keyword evidence="3" id="KW-0131">Cell cycle</keyword>
<dbReference type="Proteomes" id="UP001379949">
    <property type="component" value="Unassembled WGS sequence"/>
</dbReference>
<dbReference type="PANTHER" id="PTHR12169">
    <property type="entry name" value="ATPASE N2B"/>
    <property type="match status" value="1"/>
</dbReference>
<dbReference type="PANTHER" id="PTHR12169:SF6">
    <property type="entry name" value="AFG1-LIKE ATPASE"/>
    <property type="match status" value="1"/>
</dbReference>
<sequence>MLDDRQTKCLEKPLASGDNIALFISAYLFMSSPITVYEEKLRHQYIRFDEHQQAALLALDGVYTNLMAARSQGSAVASSDLPSNPVKGVYLWGDVGRGKTFLMDLFFECLPEGMGLRLHFHHFMARLHRELNLAFGQKNPLEGIAKRLATECRVLCFDEFFISDIGDAMLLGGLVESLFKEGVLLVATSNIPVEGLFQNQLQKQRFEPSIALLQRNLESIHLYGEEDHRMRHKGTDPVYFVQDENALELAFLTLSHGRVSSASLSVCRRAIAVRKASDNIAWFDFFDLCDGPRSSLDYIELAQRFPCVFVSGIPVLSNEPYEQIKARGTEDGAIGSGQTGERVVSLGINDDAVRRFISLVDECYDHQVVLYLSADVPLASLYQNGALLFEFRRTYSRLTEMQSLHYQSIRGYLAK</sequence>
<keyword evidence="4" id="KW-1185">Reference proteome</keyword>
<evidence type="ECO:0000256" key="1">
    <source>
        <dbReference type="ARBA" id="ARBA00022741"/>
    </source>
</evidence>
<dbReference type="InterPro" id="IPR027417">
    <property type="entry name" value="P-loop_NTPase"/>
</dbReference>
<organism evidence="3 4">
    <name type="scientific">Marinomonas arenicola</name>
    <dbReference type="NCBI Taxonomy" id="569601"/>
    <lineage>
        <taxon>Bacteria</taxon>
        <taxon>Pseudomonadati</taxon>
        <taxon>Pseudomonadota</taxon>
        <taxon>Gammaproteobacteria</taxon>
        <taxon>Oceanospirillales</taxon>
        <taxon>Oceanospirillaceae</taxon>
        <taxon>Marinomonas</taxon>
    </lineage>
</organism>
<dbReference type="EMBL" id="JBAKAR010000009">
    <property type="protein sequence ID" value="MEL0613880.1"/>
    <property type="molecule type" value="Genomic_DNA"/>
</dbReference>
<accession>A0ABU9G6K0</accession>
<comment type="caution">
    <text evidence="3">The sequence shown here is derived from an EMBL/GenBank/DDBJ whole genome shotgun (WGS) entry which is preliminary data.</text>
</comment>
<dbReference type="Pfam" id="PF03969">
    <property type="entry name" value="AFG1_ATPase"/>
    <property type="match status" value="2"/>
</dbReference>
<name>A0ABU9G6K0_9GAMM</name>
<protein>
    <submittedName>
        <fullName evidence="3">Cell division protein ZapE</fullName>
    </submittedName>
</protein>
<evidence type="ECO:0000256" key="2">
    <source>
        <dbReference type="ARBA" id="ARBA00022840"/>
    </source>
</evidence>
<dbReference type="SUPFAM" id="SSF52540">
    <property type="entry name" value="P-loop containing nucleoside triphosphate hydrolases"/>
    <property type="match status" value="1"/>
</dbReference>
<evidence type="ECO:0000313" key="3">
    <source>
        <dbReference type="EMBL" id="MEL0613880.1"/>
    </source>
</evidence>
<evidence type="ECO:0000313" key="4">
    <source>
        <dbReference type="Proteomes" id="UP001379949"/>
    </source>
</evidence>
<keyword evidence="3" id="KW-0132">Cell division</keyword>
<dbReference type="NCBIfam" id="NF040713">
    <property type="entry name" value="ZapE"/>
    <property type="match status" value="1"/>
</dbReference>
<dbReference type="RefSeq" id="WP_341567532.1">
    <property type="nucleotide sequence ID" value="NZ_JBAKAR010000009.1"/>
</dbReference>
<dbReference type="Gene3D" id="3.40.50.300">
    <property type="entry name" value="P-loop containing nucleotide triphosphate hydrolases"/>
    <property type="match status" value="1"/>
</dbReference>
<proteinExistence type="predicted"/>
<keyword evidence="1" id="KW-0547">Nucleotide-binding</keyword>
<dbReference type="InterPro" id="IPR005654">
    <property type="entry name" value="ATPase_AFG1-like"/>
</dbReference>
<gene>
    <name evidence="3" type="primary">zapE</name>
    <name evidence="3" type="ORF">V6242_12055</name>
</gene>